<dbReference type="OrthoDB" id="6275295at2759"/>
<accession>A0A9P8PCU7</accession>
<feature type="coiled-coil region" evidence="1">
    <location>
        <begin position="470"/>
        <end position="497"/>
    </location>
</feature>
<reference evidence="3" key="1">
    <citation type="journal article" date="2021" name="Open Biol.">
        <title>Shared evolutionary footprints suggest mitochondrial oxidative damage underlies multiple complex I losses in fungi.</title>
        <authorList>
            <person name="Schikora-Tamarit M.A."/>
            <person name="Marcet-Houben M."/>
            <person name="Nosek J."/>
            <person name="Gabaldon T."/>
        </authorList>
    </citation>
    <scope>NUCLEOTIDE SEQUENCE</scope>
    <source>
        <strain evidence="3">CBS6075</strain>
    </source>
</reference>
<evidence type="ECO:0000256" key="1">
    <source>
        <dbReference type="SAM" id="Coils"/>
    </source>
</evidence>
<feature type="region of interest" description="Disordered" evidence="2">
    <location>
        <begin position="349"/>
        <end position="369"/>
    </location>
</feature>
<protein>
    <submittedName>
        <fullName evidence="3">Uncharacterized protein</fullName>
    </submittedName>
</protein>
<sequence>MGGGWWVVGLAKLQGCATFWMKYSRELFLLNIFVRAMSMHYHFGFDRLPALKGSGVLENVQKPGKKVLESEFPELKSLRFPNFISLQDIVPVSGFDTVNLHGTEAEENTNGYTHHSGAHFGLEDEENYEFKHFISMNLFHDETDPTKNALTVVLEGLSSDITRSDSLIDQLLSYTMNDIVGKVSVKVEGIDVKINTKFSWTALVHELVEPKMVFIEFSDLLALDLFQRLLEEGSLKLRMKSVTKQACQKLEEKVEIGSISKELFLEKLRQVEHTGANLRSGKSHKNGSSEEYVVDSKEMEDIPSDMLNLVKQNVVDFRMRVLRLETQKKEQQILRGKQNSKTKLRRMYFPGQGDRMDEDGDEDEEDLEGDGVDDLEFKKQQEAQAHARAEKTYLMRVQQTRARDDARHKRVDQFNKTIEHHAYETEYVAAARKRFLDSFVTGIKDNSNKIDLNFSYYINHSNYLAFRSKKKSDEERLDAQDREEDAAERDLNAEQNEFMASFGDKPVKITLKKDEDAALSPELVGKLREAAEEVLEEFLGVKEESLVEFMVSFVSKNRIADKTNAEYSAFVSELAETLDEDAQAAVDRLYAALT</sequence>
<gene>
    <name evidence="3" type="ORF">OGAPHI_002679</name>
</gene>
<name>A0A9P8PCU7_9ASCO</name>
<proteinExistence type="predicted"/>
<dbReference type="GeneID" id="70234646"/>
<feature type="compositionally biased region" description="Acidic residues" evidence="2">
    <location>
        <begin position="356"/>
        <end position="369"/>
    </location>
</feature>
<keyword evidence="4" id="KW-1185">Reference proteome</keyword>
<evidence type="ECO:0000313" key="4">
    <source>
        <dbReference type="Proteomes" id="UP000769157"/>
    </source>
</evidence>
<organism evidence="3 4">
    <name type="scientific">Ogataea philodendri</name>
    <dbReference type="NCBI Taxonomy" id="1378263"/>
    <lineage>
        <taxon>Eukaryota</taxon>
        <taxon>Fungi</taxon>
        <taxon>Dikarya</taxon>
        <taxon>Ascomycota</taxon>
        <taxon>Saccharomycotina</taxon>
        <taxon>Pichiomycetes</taxon>
        <taxon>Pichiales</taxon>
        <taxon>Pichiaceae</taxon>
        <taxon>Ogataea</taxon>
    </lineage>
</organism>
<dbReference type="EMBL" id="JAEUBE010000158">
    <property type="protein sequence ID" value="KAH3668924.1"/>
    <property type="molecule type" value="Genomic_DNA"/>
</dbReference>
<evidence type="ECO:0000313" key="3">
    <source>
        <dbReference type="EMBL" id="KAH3668924.1"/>
    </source>
</evidence>
<dbReference type="Gene3D" id="1.20.1390.10">
    <property type="entry name" value="PWI domain"/>
    <property type="match status" value="1"/>
</dbReference>
<dbReference type="AlphaFoldDB" id="A0A9P8PCU7"/>
<dbReference type="RefSeq" id="XP_046063338.1">
    <property type="nucleotide sequence ID" value="XM_046203575.1"/>
</dbReference>
<dbReference type="Proteomes" id="UP000769157">
    <property type="component" value="Unassembled WGS sequence"/>
</dbReference>
<keyword evidence="1" id="KW-0175">Coiled coil</keyword>
<reference evidence="3" key="2">
    <citation type="submission" date="2021-01" db="EMBL/GenBank/DDBJ databases">
        <authorList>
            <person name="Schikora-Tamarit M.A."/>
        </authorList>
    </citation>
    <scope>NUCLEOTIDE SEQUENCE</scope>
    <source>
        <strain evidence="3">CBS6075</strain>
    </source>
</reference>
<evidence type="ECO:0000256" key="2">
    <source>
        <dbReference type="SAM" id="MobiDB-lite"/>
    </source>
</evidence>
<comment type="caution">
    <text evidence="3">The sequence shown here is derived from an EMBL/GenBank/DDBJ whole genome shotgun (WGS) entry which is preliminary data.</text>
</comment>